<keyword evidence="14" id="KW-1133">Transmembrane helix</keyword>
<dbReference type="InterPro" id="IPR011009">
    <property type="entry name" value="Kinase-like_dom_sf"/>
</dbReference>
<comment type="caution">
    <text evidence="25">The sequence shown here is derived from an EMBL/GenBank/DDBJ whole genome shotgun (WGS) entry which is preliminary data.</text>
</comment>
<feature type="binding site" evidence="21">
    <location>
        <position position="1316"/>
    </location>
    <ligand>
        <name>ATP</name>
        <dbReference type="ChEBI" id="CHEBI:30616"/>
    </ligand>
</feature>
<evidence type="ECO:0000256" key="10">
    <source>
        <dbReference type="ARBA" id="ARBA00022737"/>
    </source>
</evidence>
<feature type="domain" description="Protein kinase" evidence="22">
    <location>
        <begin position="1288"/>
        <end position="1557"/>
    </location>
</feature>
<dbReference type="InterPro" id="IPR036397">
    <property type="entry name" value="RNaseH_sf"/>
</dbReference>
<dbReference type="InterPro" id="IPR017441">
    <property type="entry name" value="Protein_kinase_ATP_BS"/>
</dbReference>
<dbReference type="Pfam" id="PF25597">
    <property type="entry name" value="SH3_retrovirus"/>
    <property type="match status" value="1"/>
</dbReference>
<keyword evidence="13 21" id="KW-0067">ATP-binding</keyword>
<dbReference type="InterPro" id="IPR025724">
    <property type="entry name" value="GAG-pre-integrase_dom"/>
</dbReference>
<proteinExistence type="inferred from homology"/>
<dbReference type="SUPFAM" id="SSF56112">
    <property type="entry name" value="Protein kinase-like (PK-like)"/>
    <property type="match status" value="1"/>
</dbReference>
<keyword evidence="20" id="KW-0863">Zinc-finger</keyword>
<evidence type="ECO:0000259" key="22">
    <source>
        <dbReference type="PROSITE" id="PS50011"/>
    </source>
</evidence>
<comment type="catalytic activity">
    <reaction evidence="19">
        <text>L-seryl-[protein] + ATP = O-phospho-L-seryl-[protein] + ADP + H(+)</text>
        <dbReference type="Rhea" id="RHEA:17989"/>
        <dbReference type="Rhea" id="RHEA-COMP:9863"/>
        <dbReference type="Rhea" id="RHEA-COMP:11604"/>
        <dbReference type="ChEBI" id="CHEBI:15378"/>
        <dbReference type="ChEBI" id="CHEBI:29999"/>
        <dbReference type="ChEBI" id="CHEBI:30616"/>
        <dbReference type="ChEBI" id="CHEBI:83421"/>
        <dbReference type="ChEBI" id="CHEBI:456216"/>
        <dbReference type="EC" id="2.7.11.1"/>
    </reaction>
</comment>
<protein>
    <recommendedName>
        <fullName evidence="3">non-specific serine/threonine protein kinase</fullName>
        <ecNumber evidence="3">2.7.11.1</ecNumber>
    </recommendedName>
</protein>
<evidence type="ECO:0000259" key="24">
    <source>
        <dbReference type="PROSITE" id="PS50994"/>
    </source>
</evidence>
<dbReference type="PROSITE" id="PS50011">
    <property type="entry name" value="PROTEIN_KINASE_DOM"/>
    <property type="match status" value="1"/>
</dbReference>
<keyword evidence="11 21" id="KW-0547">Nucleotide-binding</keyword>
<dbReference type="Proteomes" id="UP001054252">
    <property type="component" value="Unassembled WGS sequence"/>
</dbReference>
<dbReference type="InterPro" id="IPR001584">
    <property type="entry name" value="Integrase_cat-core"/>
</dbReference>
<dbReference type="Gene3D" id="3.30.200.20">
    <property type="entry name" value="Phosphorylase Kinase, domain 1"/>
    <property type="match status" value="1"/>
</dbReference>
<dbReference type="InterPro" id="IPR051420">
    <property type="entry name" value="Ser_Thr_Kinases_DiverseReg"/>
</dbReference>
<dbReference type="PROSITE" id="PS50158">
    <property type="entry name" value="ZF_CCHC"/>
    <property type="match status" value="1"/>
</dbReference>
<evidence type="ECO:0000256" key="20">
    <source>
        <dbReference type="PROSITE-ProRule" id="PRU00047"/>
    </source>
</evidence>
<accession>A0AAV5LDV1</accession>
<dbReference type="PROSITE" id="PS00107">
    <property type="entry name" value="PROTEIN_KINASE_ATP"/>
    <property type="match status" value="1"/>
</dbReference>
<dbReference type="SUPFAM" id="SSF57756">
    <property type="entry name" value="Retrovirus zinc finger-like domains"/>
    <property type="match status" value="1"/>
</dbReference>
<dbReference type="Pfam" id="PF00069">
    <property type="entry name" value="Pkinase"/>
    <property type="match status" value="1"/>
</dbReference>
<evidence type="ECO:0000256" key="5">
    <source>
        <dbReference type="ARBA" id="ARBA00022553"/>
    </source>
</evidence>
<evidence type="ECO:0000259" key="23">
    <source>
        <dbReference type="PROSITE" id="PS50158"/>
    </source>
</evidence>
<dbReference type="GO" id="GO:0008270">
    <property type="term" value="F:zinc ion binding"/>
    <property type="evidence" value="ECO:0007669"/>
    <property type="project" value="UniProtKB-KW"/>
</dbReference>
<dbReference type="SMART" id="SM00343">
    <property type="entry name" value="ZnF_C2HC"/>
    <property type="match status" value="1"/>
</dbReference>
<dbReference type="InterPro" id="IPR000719">
    <property type="entry name" value="Prot_kinase_dom"/>
</dbReference>
<evidence type="ECO:0000256" key="3">
    <source>
        <dbReference type="ARBA" id="ARBA00012513"/>
    </source>
</evidence>
<reference evidence="25 26" key="1">
    <citation type="journal article" date="2021" name="Commun. Biol.">
        <title>The genome of Shorea leprosula (Dipterocarpaceae) highlights the ecological relevance of drought in aseasonal tropical rainforests.</title>
        <authorList>
            <person name="Ng K.K.S."/>
            <person name="Kobayashi M.J."/>
            <person name="Fawcett J.A."/>
            <person name="Hatakeyama M."/>
            <person name="Paape T."/>
            <person name="Ng C.H."/>
            <person name="Ang C.C."/>
            <person name="Tnah L.H."/>
            <person name="Lee C.T."/>
            <person name="Nishiyama T."/>
            <person name="Sese J."/>
            <person name="O'Brien M.J."/>
            <person name="Copetti D."/>
            <person name="Mohd Noor M.I."/>
            <person name="Ong R.C."/>
            <person name="Putra M."/>
            <person name="Sireger I.Z."/>
            <person name="Indrioko S."/>
            <person name="Kosugi Y."/>
            <person name="Izuno A."/>
            <person name="Isagi Y."/>
            <person name="Lee S.L."/>
            <person name="Shimizu K.K."/>
        </authorList>
    </citation>
    <scope>NUCLEOTIDE SEQUENCE [LARGE SCALE GENOMIC DNA]</scope>
    <source>
        <strain evidence="25">214</strain>
    </source>
</reference>
<evidence type="ECO:0000256" key="7">
    <source>
        <dbReference type="ARBA" id="ARBA00022679"/>
    </source>
</evidence>
<keyword evidence="20" id="KW-0862">Zinc</keyword>
<evidence type="ECO:0000256" key="4">
    <source>
        <dbReference type="ARBA" id="ARBA00022527"/>
    </source>
</evidence>
<dbReference type="Gene3D" id="4.10.60.10">
    <property type="entry name" value="Zinc finger, CCHC-type"/>
    <property type="match status" value="1"/>
</dbReference>
<name>A0AAV5LDV1_9ROSI</name>
<keyword evidence="10" id="KW-0677">Repeat</keyword>
<evidence type="ECO:0000256" key="12">
    <source>
        <dbReference type="ARBA" id="ARBA00022777"/>
    </source>
</evidence>
<dbReference type="InterPro" id="IPR013103">
    <property type="entry name" value="RVT_2"/>
</dbReference>
<dbReference type="Pfam" id="PF14223">
    <property type="entry name" value="Retrotran_gag_2"/>
    <property type="match status" value="1"/>
</dbReference>
<dbReference type="InterPro" id="IPR054722">
    <property type="entry name" value="PolX-like_BBD"/>
</dbReference>
<dbReference type="PROSITE" id="PS00109">
    <property type="entry name" value="PROTEIN_KINASE_TYR"/>
    <property type="match status" value="1"/>
</dbReference>
<keyword evidence="16" id="KW-0675">Receptor</keyword>
<dbReference type="InterPro" id="IPR001878">
    <property type="entry name" value="Znf_CCHC"/>
</dbReference>
<dbReference type="CDD" id="cd09272">
    <property type="entry name" value="RNase_HI_RT_Ty1"/>
    <property type="match status" value="1"/>
</dbReference>
<dbReference type="GO" id="GO:0015074">
    <property type="term" value="P:DNA integration"/>
    <property type="evidence" value="ECO:0007669"/>
    <property type="project" value="InterPro"/>
</dbReference>
<feature type="domain" description="Integrase catalytic" evidence="24">
    <location>
        <begin position="405"/>
        <end position="502"/>
    </location>
</feature>
<dbReference type="FunFam" id="1.10.510.10:FF:000445">
    <property type="entry name" value="MDIS1-interacting receptor like kinase 2"/>
    <property type="match status" value="1"/>
</dbReference>
<evidence type="ECO:0000313" key="25">
    <source>
        <dbReference type="EMBL" id="GKV35094.1"/>
    </source>
</evidence>
<dbReference type="PROSITE" id="PS50994">
    <property type="entry name" value="INTEGRASE"/>
    <property type="match status" value="1"/>
</dbReference>
<evidence type="ECO:0000256" key="13">
    <source>
        <dbReference type="ARBA" id="ARBA00022840"/>
    </source>
</evidence>
<evidence type="ECO:0000256" key="17">
    <source>
        <dbReference type="ARBA" id="ARBA00023180"/>
    </source>
</evidence>
<dbReference type="GO" id="GO:0016020">
    <property type="term" value="C:membrane"/>
    <property type="evidence" value="ECO:0007669"/>
    <property type="project" value="UniProtKB-SubCell"/>
</dbReference>
<dbReference type="EC" id="2.7.11.1" evidence="3"/>
<dbReference type="Pfam" id="PF22936">
    <property type="entry name" value="Pol_BBD"/>
    <property type="match status" value="1"/>
</dbReference>
<evidence type="ECO:0000256" key="8">
    <source>
        <dbReference type="ARBA" id="ARBA00022692"/>
    </source>
</evidence>
<dbReference type="SUPFAM" id="SSF53098">
    <property type="entry name" value="Ribonuclease H-like"/>
    <property type="match status" value="1"/>
</dbReference>
<dbReference type="Pfam" id="PF07727">
    <property type="entry name" value="RVT_2"/>
    <property type="match status" value="2"/>
</dbReference>
<keyword evidence="20" id="KW-0479">Metal-binding</keyword>
<dbReference type="GO" id="GO:0005524">
    <property type="term" value="F:ATP binding"/>
    <property type="evidence" value="ECO:0007669"/>
    <property type="project" value="UniProtKB-UniRule"/>
</dbReference>
<dbReference type="PANTHER" id="PTHR48005">
    <property type="entry name" value="LEUCINE RICH REPEAT KINASE 2"/>
    <property type="match status" value="1"/>
</dbReference>
<keyword evidence="9" id="KW-0732">Signal</keyword>
<feature type="domain" description="CCHC-type" evidence="23">
    <location>
        <begin position="228"/>
        <end position="244"/>
    </location>
</feature>
<evidence type="ECO:0000256" key="16">
    <source>
        <dbReference type="ARBA" id="ARBA00023170"/>
    </source>
</evidence>
<dbReference type="InterPro" id="IPR012337">
    <property type="entry name" value="RNaseH-like_sf"/>
</dbReference>
<keyword evidence="26" id="KW-1185">Reference proteome</keyword>
<keyword evidence="8" id="KW-0812">Transmembrane</keyword>
<dbReference type="Gene3D" id="3.30.420.10">
    <property type="entry name" value="Ribonuclease H-like superfamily/Ribonuclease H"/>
    <property type="match status" value="2"/>
</dbReference>
<evidence type="ECO:0000256" key="14">
    <source>
        <dbReference type="ARBA" id="ARBA00022989"/>
    </source>
</evidence>
<dbReference type="GO" id="GO:0004674">
    <property type="term" value="F:protein serine/threonine kinase activity"/>
    <property type="evidence" value="ECO:0007669"/>
    <property type="project" value="UniProtKB-KW"/>
</dbReference>
<comment type="similarity">
    <text evidence="2">Belongs to the RLP family.</text>
</comment>
<gene>
    <name evidence="25" type="ORF">SLEP1_g43407</name>
</gene>
<organism evidence="25 26">
    <name type="scientific">Rubroshorea leprosula</name>
    <dbReference type="NCBI Taxonomy" id="152421"/>
    <lineage>
        <taxon>Eukaryota</taxon>
        <taxon>Viridiplantae</taxon>
        <taxon>Streptophyta</taxon>
        <taxon>Embryophyta</taxon>
        <taxon>Tracheophyta</taxon>
        <taxon>Spermatophyta</taxon>
        <taxon>Magnoliopsida</taxon>
        <taxon>eudicotyledons</taxon>
        <taxon>Gunneridae</taxon>
        <taxon>Pentapetalae</taxon>
        <taxon>rosids</taxon>
        <taxon>malvids</taxon>
        <taxon>Malvales</taxon>
        <taxon>Dipterocarpaceae</taxon>
        <taxon>Rubroshorea</taxon>
    </lineage>
</organism>
<keyword evidence="5" id="KW-0597">Phosphoprotein</keyword>
<evidence type="ECO:0000256" key="6">
    <source>
        <dbReference type="ARBA" id="ARBA00022614"/>
    </source>
</evidence>
<dbReference type="InterPro" id="IPR036875">
    <property type="entry name" value="Znf_CCHC_sf"/>
</dbReference>
<evidence type="ECO:0000256" key="11">
    <source>
        <dbReference type="ARBA" id="ARBA00022741"/>
    </source>
</evidence>
<keyword evidence="4" id="KW-0723">Serine/threonine-protein kinase</keyword>
<dbReference type="InterPro" id="IPR032675">
    <property type="entry name" value="LRR_dom_sf"/>
</dbReference>
<dbReference type="FunFam" id="3.30.200.20:FF:000309">
    <property type="entry name" value="Leucine-rich repeat receptor protein kinase MSP1"/>
    <property type="match status" value="1"/>
</dbReference>
<evidence type="ECO:0000256" key="9">
    <source>
        <dbReference type="ARBA" id="ARBA00022729"/>
    </source>
</evidence>
<dbReference type="Pfam" id="PF00098">
    <property type="entry name" value="zf-CCHC"/>
    <property type="match status" value="1"/>
</dbReference>
<keyword evidence="12" id="KW-0418">Kinase</keyword>
<evidence type="ECO:0000256" key="21">
    <source>
        <dbReference type="PROSITE-ProRule" id="PRU10141"/>
    </source>
</evidence>
<comment type="subcellular location">
    <subcellularLocation>
        <location evidence="1">Membrane</location>
        <topology evidence="1">Single-pass type I membrane protein</topology>
    </subcellularLocation>
</comment>
<dbReference type="Pfam" id="PF13976">
    <property type="entry name" value="gag_pre-integrs"/>
    <property type="match status" value="1"/>
</dbReference>
<evidence type="ECO:0000256" key="2">
    <source>
        <dbReference type="ARBA" id="ARBA00009592"/>
    </source>
</evidence>
<dbReference type="EMBL" id="BPVZ01000109">
    <property type="protein sequence ID" value="GKV35094.1"/>
    <property type="molecule type" value="Genomic_DNA"/>
</dbReference>
<keyword evidence="17" id="KW-0325">Glycoprotein</keyword>
<dbReference type="Pfam" id="PF00665">
    <property type="entry name" value="rve"/>
    <property type="match status" value="1"/>
</dbReference>
<evidence type="ECO:0000256" key="18">
    <source>
        <dbReference type="ARBA" id="ARBA00047899"/>
    </source>
</evidence>
<dbReference type="Gene3D" id="1.10.510.10">
    <property type="entry name" value="Transferase(Phosphotransferase) domain 1"/>
    <property type="match status" value="1"/>
</dbReference>
<comment type="catalytic activity">
    <reaction evidence="18">
        <text>L-threonyl-[protein] + ATP = O-phospho-L-threonyl-[protein] + ADP + H(+)</text>
        <dbReference type="Rhea" id="RHEA:46608"/>
        <dbReference type="Rhea" id="RHEA-COMP:11060"/>
        <dbReference type="Rhea" id="RHEA-COMP:11605"/>
        <dbReference type="ChEBI" id="CHEBI:15378"/>
        <dbReference type="ChEBI" id="CHEBI:30013"/>
        <dbReference type="ChEBI" id="CHEBI:30616"/>
        <dbReference type="ChEBI" id="CHEBI:61977"/>
        <dbReference type="ChEBI" id="CHEBI:456216"/>
        <dbReference type="EC" id="2.7.11.1"/>
    </reaction>
</comment>
<keyword evidence="15" id="KW-0472">Membrane</keyword>
<dbReference type="FunFam" id="3.80.10.10:FF:000041">
    <property type="entry name" value="LRR receptor-like serine/threonine-protein kinase ERECTA"/>
    <property type="match status" value="1"/>
</dbReference>
<evidence type="ECO:0000313" key="26">
    <source>
        <dbReference type="Proteomes" id="UP001054252"/>
    </source>
</evidence>
<dbReference type="Gene3D" id="3.80.10.10">
    <property type="entry name" value="Ribonuclease Inhibitor"/>
    <property type="match status" value="1"/>
</dbReference>
<keyword evidence="7" id="KW-0808">Transferase</keyword>
<dbReference type="GO" id="GO:0003676">
    <property type="term" value="F:nucleic acid binding"/>
    <property type="evidence" value="ECO:0007669"/>
    <property type="project" value="InterPro"/>
</dbReference>
<evidence type="ECO:0000256" key="19">
    <source>
        <dbReference type="ARBA" id="ARBA00048679"/>
    </source>
</evidence>
<dbReference type="PANTHER" id="PTHR48005:SF16">
    <property type="entry name" value="MDIS1-INTERACTING RECEPTOR LIKE KINASE 2-LIKE ISOFORM X1"/>
    <property type="match status" value="1"/>
</dbReference>
<keyword evidence="6" id="KW-0433">Leucine-rich repeat</keyword>
<dbReference type="InterPro" id="IPR057670">
    <property type="entry name" value="SH3_retrovirus"/>
</dbReference>
<evidence type="ECO:0000256" key="15">
    <source>
        <dbReference type="ARBA" id="ARBA00023136"/>
    </source>
</evidence>
<dbReference type="SUPFAM" id="SSF52058">
    <property type="entry name" value="L domain-like"/>
    <property type="match status" value="1"/>
</dbReference>
<dbReference type="InterPro" id="IPR008266">
    <property type="entry name" value="Tyr_kinase_AS"/>
</dbReference>
<evidence type="ECO:0000256" key="1">
    <source>
        <dbReference type="ARBA" id="ARBA00004479"/>
    </source>
</evidence>
<sequence length="1618" mass="182131">MASGAKYEIEKFNGGKNFNLWRLKMRAMLVQQGLWKALEREARLPKTLPEEEKIDLKERALSAIQLSLSDEVLGEVAEENSASALWLKLEALYLTKSVTNRLYLKKRLFTLNMNEGGSIKDHLDEFNKLILDLKNIDVKIEDEDRAIIVLCSLPDSYDNFVETHLHSRDQLSMEDVKAALNSRELKKKVSGDKSGDQAAGLVIRGRQNNRTFNKRGKSRSKSRAKHARCYECNEMGHFKKNCPKLKEKKAEKSGDANIASCSDNLDDEDCVLSISTNSSSEEWILDSSCSFHVCPRRDWFETYKPATSTVVLGDDTTLPIVGIGNIRIKMYDGMVRTFEVHHVPGLKKNLISMSELDSKGCRYSCAGSTVNGTCAVSTSSSPDKDVTRLWHMRLGHMSERGMMELSKRGLLCGQKIGKLDFYLWGPSPVASKGGAVYMLTFIDDYSRKVWVYTLKSKSDVFLTFKQWKTLIEKQTGKQIKRLRTDNGLEYCSERMNRTLLERARCMLSNAGLSKDFWAEAVKHASYLVNWSPSIAIGLKTLEELWSGSPADYSQLRIFGCPVYAHVRDGKLEPRVVKCIFLGYAYEVKGYRLWCVQKSPRFLMSRDVTFDESTMLQKAKEESIIAKPDHGVSKQVEFEATTLEKAVRDDSIVLKNLDEVQDPELTDTPMEVEAPEQTQQQYNIATGRQRRETKPPQRYGYIDYVAYALSVTEPVEAEDPNTYREAITSKESPYWLAAMTEEIESLHKNQTWKLVMPPKGQRIVGCKWIFRRKEGIPGVETTRFKARLVAKGFTQREGIDFHEVFSSVVKHSSIRVLLAMVTLYDLELEQLDVKTTFLHEILMWIEAVASAVLGDGSWVYLLLYVDGMLIAAKSMLIIDDLKKQLSGEFKMKDLGAAKKILGMEIHRDHKGGKLFLSQKKYIEKVLERFGLHEAKAVTTPLGAHFKLSSNLSPETEEEKKFMARVPYASAVGSLMYAMVCTHPDISHVVSVVSRYMANPGKGHWEAVKWILRYLRGTVDVGLVYDRSANPSGNVVGFVDFDFADDLDKRRSTTGYVFTLLGCAISWKATLQSTVALSTTEAEYMAITEAVKEALWLKGLVSDLGNQINGSIPSELTNLKNLTDFDLGQNSLKGTIPSSLSLLSSLWILYLGTNSFEGSIPPNIGNLSNFEVLNLGGPIPPNLAGFPYNSFIGNPGLYGYPLSSPTTSPSPFTQHRKNSNKVMKHIKIILLSTISLALVSLALLLLSRRINGAKSKDAILTPTKNGDMFSIWNFDGRVAFEDIIAATEDFDIRYCIGTGGYGSVYKAQLPNGKVVALKKLHRRESEVPTFDRSFRNEAKMLTEIQHKNIVKLHGFCLHRQCMFLIYEYMERGSLFCVHRDEAKAVELDWMKRVNVIKSTAHALCYLHHDCIPSILHRDISSNNILLNLELEAFVSDFGNARLLDPDSSNHTTLAGTYGYIAPELAYTIVVTKKCDVYSFGVVALEVLMGRHPRELLTLLSKPYSLQNVMLSDVLDTRLSPPRSRNVIQSTVVAAMLALACLRAKPKSRPTMKYVSQQFVACQKQRLKPISTISLLELVSSDLGMENGREPQPEVVLELAKLNADLGWKMRENLIYKFHVI</sequence>